<name>A0ABP6QKU9_9ACTN</name>
<dbReference type="EMBL" id="BAAAUV010000028">
    <property type="protein sequence ID" value="GAA3235440.1"/>
    <property type="molecule type" value="Genomic_DNA"/>
</dbReference>
<protein>
    <recommendedName>
        <fullName evidence="3">YncE family protein</fullName>
    </recommendedName>
</protein>
<keyword evidence="2" id="KW-1185">Reference proteome</keyword>
<dbReference type="Proteomes" id="UP001501237">
    <property type="component" value="Unassembled WGS sequence"/>
</dbReference>
<dbReference type="InterPro" id="IPR011044">
    <property type="entry name" value="Quino_amine_DH_bsu"/>
</dbReference>
<evidence type="ECO:0000313" key="2">
    <source>
        <dbReference type="Proteomes" id="UP001501237"/>
    </source>
</evidence>
<evidence type="ECO:0000313" key="1">
    <source>
        <dbReference type="EMBL" id="GAA3235440.1"/>
    </source>
</evidence>
<dbReference type="InterPro" id="IPR015943">
    <property type="entry name" value="WD40/YVTN_repeat-like_dom_sf"/>
</dbReference>
<reference evidence="2" key="1">
    <citation type="journal article" date="2019" name="Int. J. Syst. Evol. Microbiol.">
        <title>The Global Catalogue of Microorganisms (GCM) 10K type strain sequencing project: providing services to taxonomists for standard genome sequencing and annotation.</title>
        <authorList>
            <consortium name="The Broad Institute Genomics Platform"/>
            <consortium name="The Broad Institute Genome Sequencing Center for Infectious Disease"/>
            <person name="Wu L."/>
            <person name="Ma J."/>
        </authorList>
    </citation>
    <scope>NUCLEOTIDE SEQUENCE [LARGE SCALE GENOMIC DNA]</scope>
    <source>
        <strain evidence="2">JCM 9377</strain>
    </source>
</reference>
<evidence type="ECO:0008006" key="3">
    <source>
        <dbReference type="Google" id="ProtNLM"/>
    </source>
</evidence>
<organism evidence="1 2">
    <name type="scientific">Actinocorallia longicatena</name>
    <dbReference type="NCBI Taxonomy" id="111803"/>
    <lineage>
        <taxon>Bacteria</taxon>
        <taxon>Bacillati</taxon>
        <taxon>Actinomycetota</taxon>
        <taxon>Actinomycetes</taxon>
        <taxon>Streptosporangiales</taxon>
        <taxon>Thermomonosporaceae</taxon>
        <taxon>Actinocorallia</taxon>
    </lineage>
</organism>
<sequence>MSALAVVLTAGCETVPFRTADHRNTGVIGFGAVAPYVTARPGVSAPAPVAAPAPEPVPVPVPVKPTVNRVNVYAAARLSPAVRGLPVRLFAPHGRVVAVLDPVTSRQIAKVRTPKPVLRVVPSWDLKTLWLTGPGLLAPLNPRSLKPGRNLRPRGASALYFTPDGLTALLFTGRRLEFRDPHRLKVRSSMRLPCPATGPADFSADGSFLAVACAGSLLRLDWLTGEVTHRVPLHGRAAQVLLSPDGSAFFLTGPRGVRRFDAASLAETTPLRTSHPVESLAVTRDGATLFASGRARVTALALPAGSPARTWRLPAPATLDALSPATRTLWLHSAKALTPYGPTGRPLKPLKIAATTLTVFPQPGRYSLGRTYR</sequence>
<comment type="caution">
    <text evidence="1">The sequence shown here is derived from an EMBL/GenBank/DDBJ whole genome shotgun (WGS) entry which is preliminary data.</text>
</comment>
<dbReference type="Gene3D" id="2.130.10.10">
    <property type="entry name" value="YVTN repeat-like/Quinoprotein amine dehydrogenase"/>
    <property type="match status" value="1"/>
</dbReference>
<gene>
    <name evidence="1" type="ORF">GCM10010468_69190</name>
</gene>
<dbReference type="SUPFAM" id="SSF50969">
    <property type="entry name" value="YVTN repeat-like/Quinoprotein amine dehydrogenase"/>
    <property type="match status" value="1"/>
</dbReference>
<accession>A0ABP6QKU9</accession>
<proteinExistence type="predicted"/>